<comment type="caution">
    <text evidence="3">The sequence shown here is derived from an EMBL/GenBank/DDBJ whole genome shotgun (WGS) entry which is preliminary data.</text>
</comment>
<dbReference type="STRING" id="59895.A0A118K4T5"/>
<accession>A0A118K4T5</accession>
<proteinExistence type="predicted"/>
<feature type="non-terminal residue" evidence="3">
    <location>
        <position position="153"/>
    </location>
</feature>
<dbReference type="InterPro" id="IPR000198">
    <property type="entry name" value="RhoGAP_dom"/>
</dbReference>
<dbReference type="AlphaFoldDB" id="A0A118K4T5"/>
<dbReference type="GO" id="GO:0007165">
    <property type="term" value="P:signal transduction"/>
    <property type="evidence" value="ECO:0007669"/>
    <property type="project" value="InterPro"/>
</dbReference>
<dbReference type="EMBL" id="LEKV01001389">
    <property type="protein sequence ID" value="KVI08023.1"/>
    <property type="molecule type" value="Genomic_DNA"/>
</dbReference>
<dbReference type="GO" id="GO:0005096">
    <property type="term" value="F:GTPase activator activity"/>
    <property type="evidence" value="ECO:0007669"/>
    <property type="project" value="UniProtKB-KW"/>
</dbReference>
<evidence type="ECO:0000256" key="1">
    <source>
        <dbReference type="ARBA" id="ARBA00022468"/>
    </source>
</evidence>
<dbReference type="SUPFAM" id="SSF48350">
    <property type="entry name" value="GTPase activation domain, GAP"/>
    <property type="match status" value="1"/>
</dbReference>
<dbReference type="InterPro" id="IPR044785">
    <property type="entry name" value="RopGAP1-5"/>
</dbReference>
<dbReference type="Proteomes" id="UP000243975">
    <property type="component" value="Unassembled WGS sequence"/>
</dbReference>
<evidence type="ECO:0000259" key="2">
    <source>
        <dbReference type="PROSITE" id="PS50238"/>
    </source>
</evidence>
<dbReference type="Gramene" id="KVI08023">
    <property type="protein sequence ID" value="KVI08023"/>
    <property type="gene ID" value="Ccrd_013608"/>
</dbReference>
<protein>
    <submittedName>
        <fullName evidence="3">Rho GTPase-activating protein domain-containing protein</fullName>
    </submittedName>
</protein>
<name>A0A118K4T5_CYNCS</name>
<sequence>FKQKGLASVGQNKHKLALSNTKVVFLNERPRLRPDKGVTNTCEVEAFLIHSDSALLVARLETKVLRFLHISGQERGTNEQTQETLVLHNYSLTPEHVMHCNIEDYSRLVKSLPETEAALSAWAIILMAYVVKYEFENKMNARNIDMVFAPIMT</sequence>
<keyword evidence="4" id="KW-1185">Reference proteome</keyword>
<dbReference type="PANTHER" id="PTHR23177">
    <property type="entry name" value="MKIAA1688 PROTEIN"/>
    <property type="match status" value="1"/>
</dbReference>
<feature type="non-terminal residue" evidence="3">
    <location>
        <position position="1"/>
    </location>
</feature>
<dbReference type="PROSITE" id="PS50238">
    <property type="entry name" value="RHOGAP"/>
    <property type="match status" value="1"/>
</dbReference>
<dbReference type="PANTHER" id="PTHR23177:SF64">
    <property type="entry name" value="RHO GTPASE-ACTIVATING PROTEIN 1"/>
    <property type="match status" value="1"/>
</dbReference>
<dbReference type="InterPro" id="IPR008936">
    <property type="entry name" value="Rho_GTPase_activation_prot"/>
</dbReference>
<reference evidence="3 4" key="1">
    <citation type="journal article" date="2016" name="Sci. Rep.">
        <title>The genome sequence of the outbreeding globe artichoke constructed de novo incorporating a phase-aware low-pass sequencing strategy of F1 progeny.</title>
        <authorList>
            <person name="Scaglione D."/>
            <person name="Reyes-Chin-Wo S."/>
            <person name="Acquadro A."/>
            <person name="Froenicke L."/>
            <person name="Portis E."/>
            <person name="Beitel C."/>
            <person name="Tirone M."/>
            <person name="Mauro R."/>
            <person name="Lo Monaco A."/>
            <person name="Mauromicale G."/>
            <person name="Faccioli P."/>
            <person name="Cattivelli L."/>
            <person name="Rieseberg L."/>
            <person name="Michelmore R."/>
            <person name="Lanteri S."/>
        </authorList>
    </citation>
    <scope>NUCLEOTIDE SEQUENCE [LARGE SCALE GENOMIC DNA]</scope>
    <source>
        <strain evidence="3">2C</strain>
    </source>
</reference>
<keyword evidence="1" id="KW-0343">GTPase activation</keyword>
<feature type="domain" description="Rho-GAP" evidence="2">
    <location>
        <begin position="1"/>
        <end position="153"/>
    </location>
</feature>
<dbReference type="Pfam" id="PF00620">
    <property type="entry name" value="RhoGAP"/>
    <property type="match status" value="1"/>
</dbReference>
<gene>
    <name evidence="3" type="ORF">Ccrd_013608</name>
</gene>
<evidence type="ECO:0000313" key="3">
    <source>
        <dbReference type="EMBL" id="KVI08023.1"/>
    </source>
</evidence>
<evidence type="ECO:0000313" key="4">
    <source>
        <dbReference type="Proteomes" id="UP000243975"/>
    </source>
</evidence>
<dbReference type="Gene3D" id="1.10.555.10">
    <property type="entry name" value="Rho GTPase activation protein"/>
    <property type="match status" value="1"/>
</dbReference>
<organism evidence="3 4">
    <name type="scientific">Cynara cardunculus var. scolymus</name>
    <name type="common">Globe artichoke</name>
    <name type="synonym">Cynara scolymus</name>
    <dbReference type="NCBI Taxonomy" id="59895"/>
    <lineage>
        <taxon>Eukaryota</taxon>
        <taxon>Viridiplantae</taxon>
        <taxon>Streptophyta</taxon>
        <taxon>Embryophyta</taxon>
        <taxon>Tracheophyta</taxon>
        <taxon>Spermatophyta</taxon>
        <taxon>Magnoliopsida</taxon>
        <taxon>eudicotyledons</taxon>
        <taxon>Gunneridae</taxon>
        <taxon>Pentapetalae</taxon>
        <taxon>asterids</taxon>
        <taxon>campanulids</taxon>
        <taxon>Asterales</taxon>
        <taxon>Asteraceae</taxon>
        <taxon>Carduoideae</taxon>
        <taxon>Cardueae</taxon>
        <taxon>Carduinae</taxon>
        <taxon>Cynara</taxon>
    </lineage>
</organism>